<evidence type="ECO:0000313" key="1">
    <source>
        <dbReference type="EMBL" id="XCJ15786.1"/>
    </source>
</evidence>
<keyword evidence="1" id="KW-0946">Virion</keyword>
<dbReference type="PANTHER" id="PTHR39179">
    <property type="entry name" value="SPORE COAT PROTEIN I"/>
    <property type="match status" value="1"/>
</dbReference>
<proteinExistence type="predicted"/>
<dbReference type="Gene3D" id="3.90.1200.10">
    <property type="match status" value="1"/>
</dbReference>
<dbReference type="InterPro" id="IPR011009">
    <property type="entry name" value="Kinase-like_dom_sf"/>
</dbReference>
<dbReference type="RefSeq" id="WP_353947554.1">
    <property type="nucleotide sequence ID" value="NZ_CP159510.1"/>
</dbReference>
<protein>
    <submittedName>
        <fullName evidence="1">Spore coat protein YutH</fullName>
    </submittedName>
</protein>
<organism evidence="1">
    <name type="scientific">Sporolactobacillus sp. Y61</name>
    <dbReference type="NCBI Taxonomy" id="3160863"/>
    <lineage>
        <taxon>Bacteria</taxon>
        <taxon>Bacillati</taxon>
        <taxon>Bacillota</taxon>
        <taxon>Bacilli</taxon>
        <taxon>Bacillales</taxon>
        <taxon>Sporolactobacillaceae</taxon>
        <taxon>Sporolactobacillus</taxon>
    </lineage>
</organism>
<reference evidence="1" key="1">
    <citation type="submission" date="2024-06" db="EMBL/GenBank/DDBJ databases">
        <authorList>
            <person name="Fan A."/>
            <person name="Zhang F.Y."/>
            <person name="Zhang L."/>
        </authorList>
    </citation>
    <scope>NUCLEOTIDE SEQUENCE</scope>
    <source>
        <strain evidence="1">Y61</strain>
    </source>
</reference>
<dbReference type="PANTHER" id="PTHR39179:SF2">
    <property type="entry name" value="ENDOSPORE COAT-ASSOCIATED PROTEIN YUTH"/>
    <property type="match status" value="1"/>
</dbReference>
<dbReference type="InterPro" id="IPR047175">
    <property type="entry name" value="CotS-like"/>
</dbReference>
<dbReference type="AlphaFoldDB" id="A0AAU8IC24"/>
<name>A0AAU8IC24_9BACL</name>
<sequence length="317" mass="36396">MESKFQTFSEKRDTMDQASGRFFFQPLDHFFHKNIEALATMSEQLYENGMPVCRMIRSHEGQLVVTDGGVQGVLMQAPETEPAGAVSEGTALASFQLFTTGIDPLAFPESPMYSRTAGMIQSIDTLMEKYRQIDSKSPQTAFEKLFYENFPYFSGCAENAIQLLTDLSIDIRGREPAVIAHYRYTGRSTQILENPALWVIDGPSRDVAEWLRLHAWNRGGKAFELEVDTFLTDYEAMYPLDPSHAVRTFARLLFPLSYIECCERYFWGPGDQDHQWFCEMIRLNEEKIADYEHLLKRLARRYAGIRVPEWITGEMTG</sequence>
<accession>A0AAU8IC24</accession>
<keyword evidence="1" id="KW-0167">Capsid protein</keyword>
<dbReference type="GO" id="GO:0042601">
    <property type="term" value="C:endospore-forming forespore"/>
    <property type="evidence" value="ECO:0007669"/>
    <property type="project" value="TreeGrafter"/>
</dbReference>
<gene>
    <name evidence="1" type="ORF">ABNN70_08590</name>
</gene>
<dbReference type="SUPFAM" id="SSF56112">
    <property type="entry name" value="Protein kinase-like (PK-like)"/>
    <property type="match status" value="1"/>
</dbReference>
<dbReference type="EMBL" id="CP159510">
    <property type="protein sequence ID" value="XCJ15786.1"/>
    <property type="molecule type" value="Genomic_DNA"/>
</dbReference>